<evidence type="ECO:0000256" key="1">
    <source>
        <dbReference type="SAM" id="Phobius"/>
    </source>
</evidence>
<keyword evidence="1" id="KW-1133">Transmembrane helix</keyword>
<comment type="caution">
    <text evidence="2">The sequence shown here is derived from an EMBL/GenBank/DDBJ whole genome shotgun (WGS) entry which is preliminary data.</text>
</comment>
<dbReference type="AlphaFoldDB" id="A0A699I2I0"/>
<organism evidence="2">
    <name type="scientific">Tanacetum cinerariifolium</name>
    <name type="common">Dalmatian daisy</name>
    <name type="synonym">Chrysanthemum cinerariifolium</name>
    <dbReference type="NCBI Taxonomy" id="118510"/>
    <lineage>
        <taxon>Eukaryota</taxon>
        <taxon>Viridiplantae</taxon>
        <taxon>Streptophyta</taxon>
        <taxon>Embryophyta</taxon>
        <taxon>Tracheophyta</taxon>
        <taxon>Spermatophyta</taxon>
        <taxon>Magnoliopsida</taxon>
        <taxon>eudicotyledons</taxon>
        <taxon>Gunneridae</taxon>
        <taxon>Pentapetalae</taxon>
        <taxon>asterids</taxon>
        <taxon>campanulids</taxon>
        <taxon>Asterales</taxon>
        <taxon>Asteraceae</taxon>
        <taxon>Asteroideae</taxon>
        <taxon>Anthemideae</taxon>
        <taxon>Anthemidinae</taxon>
        <taxon>Tanacetum</taxon>
    </lineage>
</organism>
<evidence type="ECO:0000313" key="2">
    <source>
        <dbReference type="EMBL" id="GEZ02581.1"/>
    </source>
</evidence>
<protein>
    <submittedName>
        <fullName evidence="2">CRAL-TRIO lipid binding domain-containing protein</fullName>
    </submittedName>
</protein>
<gene>
    <name evidence="2" type="ORF">Tci_474554</name>
</gene>
<sequence length="77" mass="8443">MQVGYSTYGFLILQQWFILPWYLILCLICQVLSKPLVFLAVATGLFDEPVSAKEKLSGPGSALALKGQAYFVKAVGM</sequence>
<reference evidence="2" key="1">
    <citation type="journal article" date="2019" name="Sci. Rep.">
        <title>Draft genome of Tanacetum cinerariifolium, the natural source of mosquito coil.</title>
        <authorList>
            <person name="Yamashiro T."/>
            <person name="Shiraishi A."/>
            <person name="Satake H."/>
            <person name="Nakayama K."/>
        </authorList>
    </citation>
    <scope>NUCLEOTIDE SEQUENCE</scope>
</reference>
<accession>A0A699I2I0</accession>
<keyword evidence="1" id="KW-0472">Membrane</keyword>
<proteinExistence type="predicted"/>
<keyword evidence="1" id="KW-0812">Transmembrane</keyword>
<name>A0A699I2I0_TANCI</name>
<feature type="transmembrane region" description="Helical" evidence="1">
    <location>
        <begin position="20"/>
        <end position="46"/>
    </location>
</feature>
<dbReference type="EMBL" id="BKCJ010233226">
    <property type="protein sequence ID" value="GEZ02581.1"/>
    <property type="molecule type" value="Genomic_DNA"/>
</dbReference>